<dbReference type="Proteomes" id="UP000248257">
    <property type="component" value="Unassembled WGS sequence"/>
</dbReference>
<sequence length="143" mass="15664">MSLKPFNIGRDCRVVLVYNGSRIDLPTVTGFNAAQRTHQLESNPLNDMPLFYDVPGGWGGQFSFQRDGSGADDLFAAIESGFWSAGTVILGSIYQYVTECDGSLSTYEFIGASLKLSDAGRYQSETLVTQTITFTARARNRIS</sequence>
<accession>A0A318PLF7</accession>
<dbReference type="OrthoDB" id="7276777at2"/>
<proteinExistence type="predicted"/>
<name>A0A318PLF7_KOMXY</name>
<evidence type="ECO:0000313" key="2">
    <source>
        <dbReference type="Proteomes" id="UP000248257"/>
    </source>
</evidence>
<comment type="caution">
    <text evidence="1">The sequence shown here is derived from an EMBL/GenBank/DDBJ whole genome shotgun (WGS) entry which is preliminary data.</text>
</comment>
<dbReference type="RefSeq" id="WP_061274041.1">
    <property type="nucleotide sequence ID" value="NZ_CBCRXN010000008.1"/>
</dbReference>
<dbReference type="AlphaFoldDB" id="A0A318PLF7"/>
<gene>
    <name evidence="1" type="ORF">CFR75_08670</name>
</gene>
<dbReference type="STRING" id="1220579.GCA_001571345_01731"/>
<reference evidence="1 2" key="1">
    <citation type="submission" date="2017-07" db="EMBL/GenBank/DDBJ databases">
        <title>A draft genome sequence of Komagataeibacter xylinus LMG 1515.</title>
        <authorList>
            <person name="Skraban J."/>
            <person name="Cleenwerck I."/>
            <person name="Vandamme P."/>
            <person name="Trcek J."/>
        </authorList>
    </citation>
    <scope>NUCLEOTIDE SEQUENCE [LARGE SCALE GENOMIC DNA]</scope>
    <source>
        <strain evidence="1 2">LMG 1515</strain>
    </source>
</reference>
<dbReference type="EMBL" id="NKUC01000015">
    <property type="protein sequence ID" value="PYD56862.1"/>
    <property type="molecule type" value="Genomic_DNA"/>
</dbReference>
<evidence type="ECO:0000313" key="1">
    <source>
        <dbReference type="EMBL" id="PYD56862.1"/>
    </source>
</evidence>
<organism evidence="1 2">
    <name type="scientific">Komagataeibacter xylinus</name>
    <name type="common">Gluconacetobacter xylinus</name>
    <dbReference type="NCBI Taxonomy" id="28448"/>
    <lineage>
        <taxon>Bacteria</taxon>
        <taxon>Pseudomonadati</taxon>
        <taxon>Pseudomonadota</taxon>
        <taxon>Alphaproteobacteria</taxon>
        <taxon>Acetobacterales</taxon>
        <taxon>Acetobacteraceae</taxon>
        <taxon>Komagataeibacter</taxon>
    </lineage>
</organism>
<keyword evidence="2" id="KW-1185">Reference proteome</keyword>
<protein>
    <submittedName>
        <fullName evidence="1">Uncharacterized protein</fullName>
    </submittedName>
</protein>